<name>A0AC61S053_9FIRM</name>
<reference evidence="1" key="1">
    <citation type="submission" date="2019-04" db="EMBL/GenBank/DDBJ databases">
        <title>Microbes associate with the intestines of laboratory mice.</title>
        <authorList>
            <person name="Navarre W."/>
            <person name="Wong E."/>
            <person name="Huang K."/>
            <person name="Tropini C."/>
            <person name="Ng K."/>
            <person name="Yu B."/>
        </authorList>
    </citation>
    <scope>NUCLEOTIDE SEQUENCE</scope>
    <source>
        <strain evidence="1">NM01_1-7b</strain>
    </source>
</reference>
<sequence length="162" mass="18137">MEKKISVKGIVMNLDIIVASAALAVLIILTFLGVIMRYLVGQPFTWMEELQLFCMVWIVFAAGGAAFRTGSHVAIEMVVEMFPEKIQKAMEYVVDVIVLLVVGFLFYCSIRFLHVFIANGRTTSMLGIPMQVQYGIAPVSYILMIVSYFSSRYFAVKEKGGE</sequence>
<proteinExistence type="predicted"/>
<protein>
    <submittedName>
        <fullName evidence="1">TRAP transporter small permease</fullName>
    </submittedName>
</protein>
<evidence type="ECO:0000313" key="2">
    <source>
        <dbReference type="Proteomes" id="UP000304953"/>
    </source>
</evidence>
<evidence type="ECO:0000313" key="1">
    <source>
        <dbReference type="EMBL" id="TGY97307.1"/>
    </source>
</evidence>
<accession>A0AC61S053</accession>
<dbReference type="Proteomes" id="UP000304953">
    <property type="component" value="Unassembled WGS sequence"/>
</dbReference>
<dbReference type="EMBL" id="SRYA01000008">
    <property type="protein sequence ID" value="TGY97307.1"/>
    <property type="molecule type" value="Genomic_DNA"/>
</dbReference>
<gene>
    <name evidence="1" type="ORF">E5329_05205</name>
</gene>
<comment type="caution">
    <text evidence="1">The sequence shown here is derived from an EMBL/GenBank/DDBJ whole genome shotgun (WGS) entry which is preliminary data.</text>
</comment>
<keyword evidence="2" id="KW-1185">Reference proteome</keyword>
<organism evidence="1 2">
    <name type="scientific">Petralouisia muris</name>
    <dbReference type="NCBI Taxonomy" id="3032872"/>
    <lineage>
        <taxon>Bacteria</taxon>
        <taxon>Bacillati</taxon>
        <taxon>Bacillota</taxon>
        <taxon>Clostridia</taxon>
        <taxon>Lachnospirales</taxon>
        <taxon>Lachnospiraceae</taxon>
        <taxon>Petralouisia</taxon>
    </lineage>
</organism>